<dbReference type="InterPro" id="IPR039760">
    <property type="entry name" value="MOFRL_protein"/>
</dbReference>
<dbReference type="InterPro" id="IPR037035">
    <property type="entry name" value="GK-like_C_sf"/>
</dbReference>
<dbReference type="Proteomes" id="UP000006034">
    <property type="component" value="Unassembled WGS sequence"/>
</dbReference>
<dbReference type="Pfam" id="PF05161">
    <property type="entry name" value="MOFRL"/>
    <property type="match status" value="1"/>
</dbReference>
<sequence>MTDLPPCQAASELRRLTDAALSAVAPDGAVLRHLHLDGGKLTLIDESGAPAWSGRLDAYRRIRVLGAGKGAAPMAAALENLLGDRISDGLVIVKYGHDLPEGQRTRHIRIKEGGHPVPDEAGAAAAGEIVDMARDSREDDLVLCTFTGGASALTPALHPEIPLADMQRLTCMLLECGATIHEINTLRKHLSRFSGGSLVRAAFPATVLGLIVSDVVGDDLDVIASGPTVPDPSTFADCLRVVEHYGLRWKMPQSIWAHIEGGLQGRTPETPKADEPAFGRVRNVLVASVKQALEAAADEAARCGFVPRILTTAMSGEARRTAAQLVAEARRAQAGLRPGDAPLCLLAGGETTVTIQGSGKGGRNQEMALAATLELADDRGIDLICVGTDGTDGPTDAAGGYAFSGDLARLRAIGLHPKESLDANDSYPLLLKAGTLLRTGPTRTNVMDMAIMLVRPK</sequence>
<organism evidence="3 4">
    <name type="scientific">Bilophila wadsworthia (strain 3_1_6)</name>
    <dbReference type="NCBI Taxonomy" id="563192"/>
    <lineage>
        <taxon>Bacteria</taxon>
        <taxon>Pseudomonadati</taxon>
        <taxon>Thermodesulfobacteriota</taxon>
        <taxon>Desulfovibrionia</taxon>
        <taxon>Desulfovibrionales</taxon>
        <taxon>Desulfovibrionaceae</taxon>
        <taxon>Bilophila</taxon>
    </lineage>
</organism>
<dbReference type="InterPro" id="IPR007835">
    <property type="entry name" value="MOFRL"/>
</dbReference>
<evidence type="ECO:0000313" key="3">
    <source>
        <dbReference type="EMBL" id="EFV45591.1"/>
    </source>
</evidence>
<dbReference type="eggNOG" id="COG2379">
    <property type="taxonomic scope" value="Bacteria"/>
</dbReference>
<dbReference type="OrthoDB" id="9766552at2"/>
<dbReference type="PANTHER" id="PTHR12227:SF0">
    <property type="entry name" value="GLYCERATE KINASE"/>
    <property type="match status" value="1"/>
</dbReference>
<dbReference type="STRING" id="563192.HMPREF0179_00620"/>
<dbReference type="GeneID" id="78085763"/>
<reference evidence="3 4" key="2">
    <citation type="submission" date="2013-04" db="EMBL/GenBank/DDBJ databases">
        <title>The Genome Sequence of Bilophila wadsworthia 3_1_6.</title>
        <authorList>
            <consortium name="The Broad Institute Genomics Platform"/>
            <person name="Earl A."/>
            <person name="Ward D."/>
            <person name="Feldgarden M."/>
            <person name="Gevers D."/>
            <person name="Sibley C."/>
            <person name="Strauss J."/>
            <person name="Allen-Vercoe E."/>
            <person name="Walker B."/>
            <person name="Young S."/>
            <person name="Zeng Q."/>
            <person name="Gargeya S."/>
            <person name="Fitzgerald M."/>
            <person name="Haas B."/>
            <person name="Abouelleil A."/>
            <person name="Allen A.W."/>
            <person name="Alvarado L."/>
            <person name="Arachchi H.M."/>
            <person name="Berlin A.M."/>
            <person name="Chapman S.B."/>
            <person name="Gainer-Dewar J."/>
            <person name="Goldberg J."/>
            <person name="Griggs A."/>
            <person name="Gujja S."/>
            <person name="Hansen M."/>
            <person name="Howarth C."/>
            <person name="Imamovic A."/>
            <person name="Ireland A."/>
            <person name="Larimer J."/>
            <person name="McCowan C."/>
            <person name="Murphy C."/>
            <person name="Pearson M."/>
            <person name="Poon T.W."/>
            <person name="Priest M."/>
            <person name="Roberts A."/>
            <person name="Saif S."/>
            <person name="Shea T."/>
            <person name="Sisk P."/>
            <person name="Sykes S."/>
            <person name="Wortman J."/>
            <person name="Nusbaum C."/>
            <person name="Birren B."/>
        </authorList>
    </citation>
    <scope>NUCLEOTIDE SEQUENCE [LARGE SCALE GENOMIC DNA]</scope>
    <source>
        <strain evidence="3 4">3_1_6</strain>
    </source>
</reference>
<accession>E5Y359</accession>
<dbReference type="SUPFAM" id="SSF82544">
    <property type="entry name" value="GckA/TtuD-like"/>
    <property type="match status" value="1"/>
</dbReference>
<dbReference type="PANTHER" id="PTHR12227">
    <property type="entry name" value="GLYCERATE KINASE"/>
    <property type="match status" value="1"/>
</dbReference>
<gene>
    <name evidence="3" type="ORF">HMPREF0179_00620</name>
</gene>
<dbReference type="Gene3D" id="3.40.1480.10">
    <property type="entry name" value="MOFRL domain"/>
    <property type="match status" value="1"/>
</dbReference>
<dbReference type="InterPro" id="IPR038614">
    <property type="entry name" value="GK_N_sf"/>
</dbReference>
<dbReference type="GO" id="GO:0005737">
    <property type="term" value="C:cytoplasm"/>
    <property type="evidence" value="ECO:0007669"/>
    <property type="project" value="TreeGrafter"/>
</dbReference>
<feature type="domain" description="MOFRL" evidence="1">
    <location>
        <begin position="343"/>
        <end position="448"/>
    </location>
</feature>
<proteinExistence type="predicted"/>
<dbReference type="Gene3D" id="3.40.50.10180">
    <property type="entry name" value="Glycerate kinase, MOFRL-like N-terminal domain"/>
    <property type="match status" value="1"/>
</dbReference>
<protein>
    <submittedName>
        <fullName evidence="3">Hydroxypyruvate reductase</fullName>
    </submittedName>
</protein>
<dbReference type="Pfam" id="PF13660">
    <property type="entry name" value="DUF4147"/>
    <property type="match status" value="1"/>
</dbReference>
<dbReference type="GO" id="GO:0008887">
    <property type="term" value="F:glycerate kinase activity"/>
    <property type="evidence" value="ECO:0007669"/>
    <property type="project" value="InterPro"/>
</dbReference>
<dbReference type="RefSeq" id="WP_005024867.1">
    <property type="nucleotide sequence ID" value="NZ_KE150238.1"/>
</dbReference>
<comment type="caution">
    <text evidence="3">The sequence shown here is derived from an EMBL/GenBank/DDBJ whole genome shotgun (WGS) entry which is preliminary data.</text>
</comment>
<keyword evidence="4" id="KW-1185">Reference proteome</keyword>
<reference evidence="3 4" key="1">
    <citation type="submission" date="2010-10" db="EMBL/GenBank/DDBJ databases">
        <authorList>
            <consortium name="The Broad Institute Genome Sequencing Platform"/>
            <person name="Ward D."/>
            <person name="Earl A."/>
            <person name="Feldgarden M."/>
            <person name="Young S.K."/>
            <person name="Gargeya S."/>
            <person name="Zeng Q."/>
            <person name="Alvarado L."/>
            <person name="Berlin A."/>
            <person name="Bochicchio J."/>
            <person name="Chapman S.B."/>
            <person name="Chen Z."/>
            <person name="Freedman E."/>
            <person name="Gellesch M."/>
            <person name="Goldberg J."/>
            <person name="Griggs A."/>
            <person name="Gujja S."/>
            <person name="Heilman E."/>
            <person name="Heiman D."/>
            <person name="Howarth C."/>
            <person name="Mehta T."/>
            <person name="Neiman D."/>
            <person name="Pearson M."/>
            <person name="Roberts A."/>
            <person name="Saif S."/>
            <person name="Shea T."/>
            <person name="Shenoy N."/>
            <person name="Sisk P."/>
            <person name="Stolte C."/>
            <person name="Sykes S."/>
            <person name="White J."/>
            <person name="Yandava C."/>
            <person name="Allen-Vercoe E."/>
            <person name="Sibley C."/>
            <person name="Ambrose C.E."/>
            <person name="Strauss J."/>
            <person name="Daigneault M."/>
            <person name="Haas B."/>
            <person name="Nusbaum C."/>
            <person name="Birren B."/>
        </authorList>
    </citation>
    <scope>NUCLEOTIDE SEQUENCE [LARGE SCALE GENOMIC DNA]</scope>
    <source>
        <strain evidence="3 4">3_1_6</strain>
    </source>
</reference>
<feature type="domain" description="MOFRL-associated" evidence="2">
    <location>
        <begin position="13"/>
        <end position="260"/>
    </location>
</feature>
<name>E5Y359_BILW3</name>
<evidence type="ECO:0000259" key="2">
    <source>
        <dbReference type="Pfam" id="PF13660"/>
    </source>
</evidence>
<evidence type="ECO:0000259" key="1">
    <source>
        <dbReference type="Pfam" id="PF05161"/>
    </source>
</evidence>
<dbReference type="HOGENOM" id="CLU_032279_1_1_7"/>
<dbReference type="EMBL" id="ADCP02000001">
    <property type="protein sequence ID" value="EFV45591.1"/>
    <property type="molecule type" value="Genomic_DNA"/>
</dbReference>
<evidence type="ECO:0000313" key="4">
    <source>
        <dbReference type="Proteomes" id="UP000006034"/>
    </source>
</evidence>
<keyword evidence="3" id="KW-0670">Pyruvate</keyword>
<dbReference type="AlphaFoldDB" id="E5Y359"/>
<dbReference type="InterPro" id="IPR025286">
    <property type="entry name" value="MOFRL_assoc_dom"/>
</dbReference>